<dbReference type="InterPro" id="IPR056884">
    <property type="entry name" value="NPHP3-like_N"/>
</dbReference>
<accession>A0A5C3KZ90</accession>
<reference evidence="3 4" key="1">
    <citation type="journal article" date="2019" name="Nat. Ecol. Evol.">
        <title>Megaphylogeny resolves global patterns of mushroom evolution.</title>
        <authorList>
            <person name="Varga T."/>
            <person name="Krizsan K."/>
            <person name="Foldi C."/>
            <person name="Dima B."/>
            <person name="Sanchez-Garcia M."/>
            <person name="Sanchez-Ramirez S."/>
            <person name="Szollosi G.J."/>
            <person name="Szarkandi J.G."/>
            <person name="Papp V."/>
            <person name="Albert L."/>
            <person name="Andreopoulos W."/>
            <person name="Angelini C."/>
            <person name="Antonin V."/>
            <person name="Barry K.W."/>
            <person name="Bougher N.L."/>
            <person name="Buchanan P."/>
            <person name="Buyck B."/>
            <person name="Bense V."/>
            <person name="Catcheside P."/>
            <person name="Chovatia M."/>
            <person name="Cooper J."/>
            <person name="Damon W."/>
            <person name="Desjardin D."/>
            <person name="Finy P."/>
            <person name="Geml J."/>
            <person name="Haridas S."/>
            <person name="Hughes K."/>
            <person name="Justo A."/>
            <person name="Karasinski D."/>
            <person name="Kautmanova I."/>
            <person name="Kiss B."/>
            <person name="Kocsube S."/>
            <person name="Kotiranta H."/>
            <person name="LaButti K.M."/>
            <person name="Lechner B.E."/>
            <person name="Liimatainen K."/>
            <person name="Lipzen A."/>
            <person name="Lukacs Z."/>
            <person name="Mihaltcheva S."/>
            <person name="Morgado L.N."/>
            <person name="Niskanen T."/>
            <person name="Noordeloos M.E."/>
            <person name="Ohm R.A."/>
            <person name="Ortiz-Santana B."/>
            <person name="Ovrebo C."/>
            <person name="Racz N."/>
            <person name="Riley R."/>
            <person name="Savchenko A."/>
            <person name="Shiryaev A."/>
            <person name="Soop K."/>
            <person name="Spirin V."/>
            <person name="Szebenyi C."/>
            <person name="Tomsovsky M."/>
            <person name="Tulloss R.E."/>
            <person name="Uehling J."/>
            <person name="Grigoriev I.V."/>
            <person name="Vagvolgyi C."/>
            <person name="Papp T."/>
            <person name="Martin F.M."/>
            <person name="Miettinen O."/>
            <person name="Hibbett D.S."/>
            <person name="Nagy L.G."/>
        </authorList>
    </citation>
    <scope>NUCLEOTIDE SEQUENCE [LARGE SCALE GENOMIC DNA]</scope>
    <source>
        <strain evidence="3 4">CBS 121175</strain>
    </source>
</reference>
<proteinExistence type="predicted"/>
<dbReference type="PANTHER" id="PTHR10039:SF16">
    <property type="entry name" value="GPI INOSITOL-DEACYLASE"/>
    <property type="match status" value="1"/>
</dbReference>
<feature type="domain" description="Nephrocystin 3-like N-terminal" evidence="2">
    <location>
        <begin position="73"/>
        <end position="241"/>
    </location>
</feature>
<dbReference type="EMBL" id="ML210184">
    <property type="protein sequence ID" value="TFK25607.1"/>
    <property type="molecule type" value="Genomic_DNA"/>
</dbReference>
<dbReference type="SUPFAM" id="SSF52540">
    <property type="entry name" value="P-loop containing nucleoside triphosphate hydrolases"/>
    <property type="match status" value="1"/>
</dbReference>
<dbReference type="InterPro" id="IPR027417">
    <property type="entry name" value="P-loop_NTPase"/>
</dbReference>
<evidence type="ECO:0000313" key="4">
    <source>
        <dbReference type="Proteomes" id="UP000307440"/>
    </source>
</evidence>
<evidence type="ECO:0000256" key="1">
    <source>
        <dbReference type="ARBA" id="ARBA00022737"/>
    </source>
</evidence>
<gene>
    <name evidence="3" type="ORF">FA15DRAFT_340009</name>
</gene>
<dbReference type="STRING" id="230819.A0A5C3KZ90"/>
<keyword evidence="4" id="KW-1185">Reference proteome</keyword>
<evidence type="ECO:0000259" key="2">
    <source>
        <dbReference type="Pfam" id="PF24883"/>
    </source>
</evidence>
<name>A0A5C3KZ90_COPMA</name>
<dbReference type="AlphaFoldDB" id="A0A5C3KZ90"/>
<dbReference type="Proteomes" id="UP000307440">
    <property type="component" value="Unassembled WGS sequence"/>
</dbReference>
<dbReference type="Gene3D" id="3.40.50.300">
    <property type="entry name" value="P-loop containing nucleotide triphosphate hydrolases"/>
    <property type="match status" value="1"/>
</dbReference>
<dbReference type="OrthoDB" id="4760524at2759"/>
<dbReference type="PANTHER" id="PTHR10039">
    <property type="entry name" value="AMELOGENIN"/>
    <property type="match status" value="1"/>
</dbReference>
<evidence type="ECO:0000313" key="3">
    <source>
        <dbReference type="EMBL" id="TFK25607.1"/>
    </source>
</evidence>
<sequence>MPFLNNSSNIRISQSRLIDITVQNSNASAGTDGISSVLHQFIAARAMHDSIERENEPRCHELTRKAVQGDIMSWLCRPTHPEDAVDILWLTGAPGIGKTAVAQTIAKTCAMRGVLAASFFFSFRSQETNNYRHLIPTIAYQLAINIPDTRNFIAEIITADATVATRDFCTQLEMLLLTPLAKARGEPGHAGVLTASQWPHVLIIDGLDECKNPKEQAAILEAIHTSLQDSRLPFRIIIASRPEKEMRRYFHGAGKPITRIIRLDEDYDAEDDIELYLRSSFNTIRTINQIQGPWPLDSEIKALVSNASRQFVYATTVIDYINNDTLQQPEKRLLEVLEPSPDQSGPHPLSPLDSLYLSIFQKCSDPFQSVLAIRGVEELELNESLPSAAAFNAFMGYNRAEWTRMLDGLHSVLIIPAFDDQKSKYRIRHKTLTDFLTSGEPRAKHLHIPRKVICTTIAVKYLALFQFQERNSDPLEENLRQ</sequence>
<organism evidence="3 4">
    <name type="scientific">Coprinopsis marcescibilis</name>
    <name type="common">Agaric fungus</name>
    <name type="synonym">Psathyrella marcescibilis</name>
    <dbReference type="NCBI Taxonomy" id="230819"/>
    <lineage>
        <taxon>Eukaryota</taxon>
        <taxon>Fungi</taxon>
        <taxon>Dikarya</taxon>
        <taxon>Basidiomycota</taxon>
        <taxon>Agaricomycotina</taxon>
        <taxon>Agaricomycetes</taxon>
        <taxon>Agaricomycetidae</taxon>
        <taxon>Agaricales</taxon>
        <taxon>Agaricineae</taxon>
        <taxon>Psathyrellaceae</taxon>
        <taxon>Coprinopsis</taxon>
    </lineage>
</organism>
<keyword evidence="1" id="KW-0677">Repeat</keyword>
<dbReference type="Pfam" id="PF24883">
    <property type="entry name" value="NPHP3_N"/>
    <property type="match status" value="1"/>
</dbReference>
<protein>
    <recommendedName>
        <fullName evidence="2">Nephrocystin 3-like N-terminal domain-containing protein</fullName>
    </recommendedName>
</protein>